<feature type="region of interest" description="Disordered" evidence="1">
    <location>
        <begin position="111"/>
        <end position="130"/>
    </location>
</feature>
<gene>
    <name evidence="3" type="ORF">EV186_103798</name>
</gene>
<reference evidence="3 4" key="1">
    <citation type="submission" date="2019-03" db="EMBL/GenBank/DDBJ databases">
        <title>Genomic Encyclopedia of Type Strains, Phase IV (KMG-IV): sequencing the most valuable type-strain genomes for metagenomic binning, comparative biology and taxonomic classification.</title>
        <authorList>
            <person name="Goeker M."/>
        </authorList>
    </citation>
    <scope>NUCLEOTIDE SEQUENCE [LARGE SCALE GENOMIC DNA]</scope>
    <source>
        <strain evidence="3 4">DSM 45361</strain>
    </source>
</reference>
<dbReference type="AlphaFoldDB" id="A0A4R6SD13"/>
<keyword evidence="4" id="KW-1185">Reference proteome</keyword>
<dbReference type="InterPro" id="IPR046259">
    <property type="entry name" value="DUF6292"/>
</dbReference>
<protein>
    <recommendedName>
        <fullName evidence="2">DUF6292 domain-containing protein</fullName>
    </recommendedName>
</protein>
<feature type="domain" description="DUF6292" evidence="2">
    <location>
        <begin position="15"/>
        <end position="101"/>
    </location>
</feature>
<name>A0A4R6SD13_LABRH</name>
<evidence type="ECO:0000256" key="1">
    <source>
        <dbReference type="SAM" id="MobiDB-lite"/>
    </source>
</evidence>
<dbReference type="Proteomes" id="UP000295444">
    <property type="component" value="Unassembled WGS sequence"/>
</dbReference>
<dbReference type="Pfam" id="PF19809">
    <property type="entry name" value="DUF6292"/>
    <property type="match status" value="1"/>
</dbReference>
<dbReference type="RefSeq" id="WP_208115702.1">
    <property type="nucleotide sequence ID" value="NZ_SNXZ01000003.1"/>
</dbReference>
<dbReference type="EMBL" id="SNXZ01000003">
    <property type="protein sequence ID" value="TDP97821.1"/>
    <property type="molecule type" value="Genomic_DNA"/>
</dbReference>
<evidence type="ECO:0000313" key="3">
    <source>
        <dbReference type="EMBL" id="TDP97821.1"/>
    </source>
</evidence>
<sequence>MLTAELLAPAALWGYLGAVAEYLGVGIESVTVDLDPPASAYVALDGGAPGHMDGELALLWDERHGWAAAVETGAGDEVNVLGYLGGVHAVADPAEVKRFVDAVRSGWRPTMRPPEFAPTNDLDEYLTRET</sequence>
<accession>A0A4R6SD13</accession>
<proteinExistence type="predicted"/>
<organism evidence="3 4">
    <name type="scientific">Labedaea rhizosphaerae</name>
    <dbReference type="NCBI Taxonomy" id="598644"/>
    <lineage>
        <taxon>Bacteria</taxon>
        <taxon>Bacillati</taxon>
        <taxon>Actinomycetota</taxon>
        <taxon>Actinomycetes</taxon>
        <taxon>Pseudonocardiales</taxon>
        <taxon>Pseudonocardiaceae</taxon>
        <taxon>Labedaea</taxon>
    </lineage>
</organism>
<evidence type="ECO:0000313" key="4">
    <source>
        <dbReference type="Proteomes" id="UP000295444"/>
    </source>
</evidence>
<evidence type="ECO:0000259" key="2">
    <source>
        <dbReference type="Pfam" id="PF19809"/>
    </source>
</evidence>
<comment type="caution">
    <text evidence="3">The sequence shown here is derived from an EMBL/GenBank/DDBJ whole genome shotgun (WGS) entry which is preliminary data.</text>
</comment>